<evidence type="ECO:0000256" key="1">
    <source>
        <dbReference type="ARBA" id="ARBA00001974"/>
    </source>
</evidence>
<keyword evidence="6" id="KW-0732">Signal</keyword>
<dbReference type="STRING" id="1219043.SCH01S_48_01440"/>
<evidence type="ECO:0000313" key="8">
    <source>
        <dbReference type="EMBL" id="GAO40483.1"/>
    </source>
</evidence>
<comment type="cofactor">
    <cofactor evidence="1">
        <name>FAD</name>
        <dbReference type="ChEBI" id="CHEBI:57692"/>
    </cofactor>
</comment>
<dbReference type="InterPro" id="IPR036318">
    <property type="entry name" value="FAD-bd_PCMH-like_sf"/>
</dbReference>
<keyword evidence="5" id="KW-0560">Oxidoreductase</keyword>
<feature type="domain" description="FAD-binding PCMH-type" evidence="7">
    <location>
        <begin position="90"/>
        <end position="275"/>
    </location>
</feature>
<feature type="chain" id="PRO_5002429397" description="FAD-binding PCMH-type domain-containing protein" evidence="6">
    <location>
        <begin position="26"/>
        <end position="575"/>
    </location>
</feature>
<organism evidence="8 9">
    <name type="scientific">Sphingomonas changbaiensis NBRC 104936</name>
    <dbReference type="NCBI Taxonomy" id="1219043"/>
    <lineage>
        <taxon>Bacteria</taxon>
        <taxon>Pseudomonadati</taxon>
        <taxon>Pseudomonadota</taxon>
        <taxon>Alphaproteobacteria</taxon>
        <taxon>Sphingomonadales</taxon>
        <taxon>Sphingomonadaceae</taxon>
        <taxon>Sphingomonas</taxon>
    </lineage>
</organism>
<evidence type="ECO:0000256" key="3">
    <source>
        <dbReference type="ARBA" id="ARBA00022630"/>
    </source>
</evidence>
<dbReference type="InterPro" id="IPR016169">
    <property type="entry name" value="FAD-bd_PCMH_sub2"/>
</dbReference>
<dbReference type="Gene3D" id="3.30.465.10">
    <property type="match status" value="2"/>
</dbReference>
<gene>
    <name evidence="8" type="ORF">SCH01S_48_01440</name>
</gene>
<dbReference type="InterPro" id="IPR050416">
    <property type="entry name" value="FAD-linked_Oxidoreductase"/>
</dbReference>
<dbReference type="OrthoDB" id="9775082at2"/>
<dbReference type="Pfam" id="PF08031">
    <property type="entry name" value="BBE"/>
    <property type="match status" value="1"/>
</dbReference>
<sequence>MDRRRIVKLMAAAPVLAALPRAAFARPDTAAWESLRRRLGDRLMVVHSPLAECARSGGQGADALFAKLKNPYYLGDEPGLTQTLGWTDAWTSQPSDYAVAAESAADVAAAVDFAREHGVRLVVKGGGHSYFGNSNAAGSLLIWTRRMNAVALHDGFVPEGAPAGTPPQPAVSIGAGAIWGDVYRAVSVEGGRYVQGGGCLTVGVAGFVQGGGFGSLSKTFGTGAGNLLEAELVTADGRLRIANAWRDPDLFHALRGGGGGTFGVVTRVTQRTHALPPTIGAILFSVQAQSAAAWRALVARTMAFYAEALFRPEWGEQLRFSPGRRMDVSMLCHSLDEQGIRATWEPLLSWIKDRPQDYRLAAEPLVLAADARRFWDPKFLRALPGVVLPDDRPGASPDHVFWATNRGEAGQVLHAYQSAWLPKDLLDPARRPSLVDAIVAAAAEWSLSLHTNKGLAGGTSDAIAAARETAMNPQVADAFALLIIAADGPPAWPGIPGHEPDIVTGRKEAAAVTRAMAPFRKLVPDAGCYMSESDYFRRDWQRAYWGDNYPRLLAAKRKYDPGNLFTGHNCVGATL</sequence>
<evidence type="ECO:0000313" key="9">
    <source>
        <dbReference type="Proteomes" id="UP000033202"/>
    </source>
</evidence>
<reference evidence="8 9" key="1">
    <citation type="submission" date="2015-04" db="EMBL/GenBank/DDBJ databases">
        <title>Whole genome shotgun sequence of Sphingomonas changbaiensis NBRC 104936.</title>
        <authorList>
            <person name="Katano-Makiyama Y."/>
            <person name="Hosoyama A."/>
            <person name="Hashimoto M."/>
            <person name="Noguchi M."/>
            <person name="Tsuchikane K."/>
            <person name="Ohji S."/>
            <person name="Yamazoe A."/>
            <person name="Ichikawa N."/>
            <person name="Kimura A."/>
            <person name="Fujita N."/>
        </authorList>
    </citation>
    <scope>NUCLEOTIDE SEQUENCE [LARGE SCALE GENOMIC DNA]</scope>
    <source>
        <strain evidence="8 9">NBRC 104936</strain>
    </source>
</reference>
<dbReference type="Proteomes" id="UP000033202">
    <property type="component" value="Unassembled WGS sequence"/>
</dbReference>
<proteinExistence type="inferred from homology"/>
<dbReference type="Pfam" id="PF01565">
    <property type="entry name" value="FAD_binding_4"/>
    <property type="match status" value="1"/>
</dbReference>
<dbReference type="InterPro" id="IPR006094">
    <property type="entry name" value="Oxid_FAD_bind_N"/>
</dbReference>
<dbReference type="RefSeq" id="WP_046349259.1">
    <property type="nucleotide sequence ID" value="NZ_BBWU01000048.1"/>
</dbReference>
<dbReference type="PROSITE" id="PS51387">
    <property type="entry name" value="FAD_PCMH"/>
    <property type="match status" value="1"/>
</dbReference>
<dbReference type="InterPro" id="IPR012951">
    <property type="entry name" value="BBE"/>
</dbReference>
<protein>
    <recommendedName>
        <fullName evidence="7">FAD-binding PCMH-type domain-containing protein</fullName>
    </recommendedName>
</protein>
<evidence type="ECO:0000259" key="7">
    <source>
        <dbReference type="PROSITE" id="PS51387"/>
    </source>
</evidence>
<keyword evidence="4" id="KW-0274">FAD</keyword>
<evidence type="ECO:0000256" key="4">
    <source>
        <dbReference type="ARBA" id="ARBA00022827"/>
    </source>
</evidence>
<dbReference type="InterPro" id="IPR016166">
    <property type="entry name" value="FAD-bd_PCMH"/>
</dbReference>
<keyword evidence="9" id="KW-1185">Reference proteome</keyword>
<dbReference type="GO" id="GO:0071949">
    <property type="term" value="F:FAD binding"/>
    <property type="evidence" value="ECO:0007669"/>
    <property type="project" value="InterPro"/>
</dbReference>
<comment type="caution">
    <text evidence="8">The sequence shown here is derived from an EMBL/GenBank/DDBJ whole genome shotgun (WGS) entry which is preliminary data.</text>
</comment>
<name>A0A0E9MSN7_9SPHN</name>
<evidence type="ECO:0000256" key="5">
    <source>
        <dbReference type="ARBA" id="ARBA00023002"/>
    </source>
</evidence>
<evidence type="ECO:0000256" key="6">
    <source>
        <dbReference type="SAM" id="SignalP"/>
    </source>
</evidence>
<keyword evidence="3" id="KW-0285">Flavoprotein</keyword>
<dbReference type="PANTHER" id="PTHR42973:SF39">
    <property type="entry name" value="FAD-BINDING PCMH-TYPE DOMAIN-CONTAINING PROTEIN"/>
    <property type="match status" value="1"/>
</dbReference>
<dbReference type="AlphaFoldDB" id="A0A0E9MSN7"/>
<accession>A0A0E9MSN7</accession>
<comment type="similarity">
    <text evidence="2">Belongs to the oxygen-dependent FAD-linked oxidoreductase family.</text>
</comment>
<evidence type="ECO:0000256" key="2">
    <source>
        <dbReference type="ARBA" id="ARBA00005466"/>
    </source>
</evidence>
<feature type="signal peptide" evidence="6">
    <location>
        <begin position="1"/>
        <end position="25"/>
    </location>
</feature>
<dbReference type="EMBL" id="BBWU01000048">
    <property type="protein sequence ID" value="GAO40483.1"/>
    <property type="molecule type" value="Genomic_DNA"/>
</dbReference>
<dbReference type="GO" id="GO:0016491">
    <property type="term" value="F:oxidoreductase activity"/>
    <property type="evidence" value="ECO:0007669"/>
    <property type="project" value="UniProtKB-KW"/>
</dbReference>
<dbReference type="SUPFAM" id="SSF56176">
    <property type="entry name" value="FAD-binding/transporter-associated domain-like"/>
    <property type="match status" value="1"/>
</dbReference>
<dbReference type="PANTHER" id="PTHR42973">
    <property type="entry name" value="BINDING OXIDOREDUCTASE, PUTATIVE (AFU_ORTHOLOGUE AFUA_1G17690)-RELATED"/>
    <property type="match status" value="1"/>
</dbReference>